<evidence type="ECO:0000313" key="2">
    <source>
        <dbReference type="Proteomes" id="UP000635606"/>
    </source>
</evidence>
<reference evidence="1" key="1">
    <citation type="submission" date="2021-01" db="EMBL/GenBank/DDBJ databases">
        <title>Whole genome shotgun sequence of Virgisporangium ochraceum NBRC 16418.</title>
        <authorList>
            <person name="Komaki H."/>
            <person name="Tamura T."/>
        </authorList>
    </citation>
    <scope>NUCLEOTIDE SEQUENCE</scope>
    <source>
        <strain evidence="1">NBRC 16418</strain>
    </source>
</reference>
<dbReference type="RefSeq" id="WP_203934618.1">
    <property type="nucleotide sequence ID" value="NZ_BOPH01000145.1"/>
</dbReference>
<accession>A0A8J4A4L9</accession>
<protein>
    <submittedName>
        <fullName evidence="1">Uncharacterized protein</fullName>
    </submittedName>
</protein>
<organism evidence="1 2">
    <name type="scientific">Virgisporangium ochraceum</name>
    <dbReference type="NCBI Taxonomy" id="65505"/>
    <lineage>
        <taxon>Bacteria</taxon>
        <taxon>Bacillati</taxon>
        <taxon>Actinomycetota</taxon>
        <taxon>Actinomycetes</taxon>
        <taxon>Micromonosporales</taxon>
        <taxon>Micromonosporaceae</taxon>
        <taxon>Virgisporangium</taxon>
    </lineage>
</organism>
<sequence length="627" mass="67774">MHHARGALAAELERLLRAAGSPSYQALESLGGPPRSTVNNWITGASVPREPDQLLRLIDAIGRAAPEVPPDLLDRGRWRVLLGNVRAEETAVRRGTALTGRSEPVPDGVGGHLPPNPRAAADGAVPDPWQSHATWFLGQIRADRNPRVCIVGAVDSGKSSFFRLLAQDQPHLMHGFRYAYWRLTADREATSGAGFWVSLSQVLGLTEVLNPQTAVRRLPEALAERYADDGTRVVVLVLDEWDDAQWHADGFVDAVSVSRLVQFVHSDQMHHERPVRLGLCYITRFPSIHYLTRFARRSNSKELVRLSGELAERGFVPARFPFLDREPAAALLAALGCPGEDAEEVLGACGGWAGLLASAVRRIGAAGRWGAAARSAVLDDLELMLDKTLLPEVMDQARLTDREAAWARILRDIDAGADPPGRYGLPTAFEAAPGTGTAALPGLLRAFLAPPVDLVVDLENLCMRFKLHFDRDPVAYPTGLLNFWRSVLPAAIAHAAREYDIPATNVVIAAKSKERAYEVLGPLPTGWRALPPGIRVEAGHPSEADDKVAVGYISGGAGANPAARFVLLSEDSENLGILRALHVANLVAWTPFEAPRGTKAAVAESWTVRENLLPAVGVARPPVNPSK</sequence>
<keyword evidence="2" id="KW-1185">Reference proteome</keyword>
<dbReference type="SUPFAM" id="SSF52540">
    <property type="entry name" value="P-loop containing nucleoside triphosphate hydrolases"/>
    <property type="match status" value="1"/>
</dbReference>
<dbReference type="EMBL" id="BOPH01000145">
    <property type="protein sequence ID" value="GIJ74823.1"/>
    <property type="molecule type" value="Genomic_DNA"/>
</dbReference>
<dbReference type="AlphaFoldDB" id="A0A8J4A4L9"/>
<gene>
    <name evidence="1" type="ORF">Voc01_097400</name>
</gene>
<dbReference type="InterPro" id="IPR027417">
    <property type="entry name" value="P-loop_NTPase"/>
</dbReference>
<name>A0A8J4A4L9_9ACTN</name>
<proteinExistence type="predicted"/>
<evidence type="ECO:0000313" key="1">
    <source>
        <dbReference type="EMBL" id="GIJ74823.1"/>
    </source>
</evidence>
<dbReference type="Proteomes" id="UP000635606">
    <property type="component" value="Unassembled WGS sequence"/>
</dbReference>
<comment type="caution">
    <text evidence="1">The sequence shown here is derived from an EMBL/GenBank/DDBJ whole genome shotgun (WGS) entry which is preliminary data.</text>
</comment>